<dbReference type="Pfam" id="PF00990">
    <property type="entry name" value="GGDEF"/>
    <property type="match status" value="1"/>
</dbReference>
<dbReference type="STRING" id="676599.ARC20_12260"/>
<feature type="transmembrane region" description="Helical" evidence="2">
    <location>
        <begin position="20"/>
        <end position="40"/>
    </location>
</feature>
<dbReference type="InterPro" id="IPR029787">
    <property type="entry name" value="Nucleotide_cyclase"/>
</dbReference>
<dbReference type="SMART" id="SM00267">
    <property type="entry name" value="GGDEF"/>
    <property type="match status" value="1"/>
</dbReference>
<dbReference type="GO" id="GO:1902201">
    <property type="term" value="P:negative regulation of bacterial-type flagellum-dependent cell motility"/>
    <property type="evidence" value="ECO:0007669"/>
    <property type="project" value="TreeGrafter"/>
</dbReference>
<dbReference type="InterPro" id="IPR043128">
    <property type="entry name" value="Rev_trsase/Diguanyl_cyclase"/>
</dbReference>
<dbReference type="Proteomes" id="UP000051802">
    <property type="component" value="Unassembled WGS sequence"/>
</dbReference>
<keyword evidence="2" id="KW-1133">Transmembrane helix</keyword>
<evidence type="ECO:0000259" key="3">
    <source>
        <dbReference type="PROSITE" id="PS50887"/>
    </source>
</evidence>
<dbReference type="PANTHER" id="PTHR45138:SF24">
    <property type="entry name" value="DIGUANYLATE CYCLASE DGCC-RELATED"/>
    <property type="match status" value="1"/>
</dbReference>
<dbReference type="EC" id="2.7.7.65" evidence="1"/>
<dbReference type="GO" id="GO:0043709">
    <property type="term" value="P:cell adhesion involved in single-species biofilm formation"/>
    <property type="evidence" value="ECO:0007669"/>
    <property type="project" value="TreeGrafter"/>
</dbReference>
<dbReference type="OrthoDB" id="9803824at2"/>
<dbReference type="NCBIfam" id="TIGR00254">
    <property type="entry name" value="GGDEF"/>
    <property type="match status" value="1"/>
</dbReference>
<feature type="domain" description="GGDEF" evidence="3">
    <location>
        <begin position="160"/>
        <end position="287"/>
    </location>
</feature>
<dbReference type="FunFam" id="3.30.70.270:FF:000042">
    <property type="entry name" value="Sensor domain-containing diguanylate cyclase"/>
    <property type="match status" value="1"/>
</dbReference>
<dbReference type="PROSITE" id="PS50887">
    <property type="entry name" value="GGDEF"/>
    <property type="match status" value="1"/>
</dbReference>
<sequence>MRLQSVLSRLFPRSFSAKLLAVAFVGIHVPLLLLILWLVGLAELDPRERWTVFAVVLCATLLGTAGTLAVLYRMLGPLRAAADALDVYYAEQRLPLLPEQGEDELGRLLRGINRSLRGIDAGLRDARRHALLDPLTESLNRRGCEQALGNSVIAAGHEGWPFVLFVIDMDNLKPINDRHGHAAGDAVLVRLVETAYGWLGPQDWIGRWGGDEFLIGVHSPEDEATLKLNQWLSMLETQDEAQAPVYASAGSAAHQPGEDAASLYRRADAAMYRAKFSGGRRLVRDGFEDPDTQTLPA</sequence>
<dbReference type="GO" id="GO:0052621">
    <property type="term" value="F:diguanylate cyclase activity"/>
    <property type="evidence" value="ECO:0007669"/>
    <property type="project" value="UniProtKB-EC"/>
</dbReference>
<evidence type="ECO:0000256" key="2">
    <source>
        <dbReference type="SAM" id="Phobius"/>
    </source>
</evidence>
<dbReference type="Gene3D" id="3.30.70.270">
    <property type="match status" value="1"/>
</dbReference>
<evidence type="ECO:0000256" key="1">
    <source>
        <dbReference type="ARBA" id="ARBA00012528"/>
    </source>
</evidence>
<gene>
    <name evidence="4" type="ORF">ARC20_12260</name>
</gene>
<keyword evidence="2" id="KW-0812">Transmembrane</keyword>
<dbReference type="InterPro" id="IPR000160">
    <property type="entry name" value="GGDEF_dom"/>
</dbReference>
<name>A0A0R0AGD1_9GAMM</name>
<dbReference type="AlphaFoldDB" id="A0A0R0AGD1"/>
<protein>
    <recommendedName>
        <fullName evidence="1">diguanylate cyclase</fullName>
        <ecNumber evidence="1">2.7.7.65</ecNumber>
    </recommendedName>
</protein>
<feature type="transmembrane region" description="Helical" evidence="2">
    <location>
        <begin position="52"/>
        <end position="72"/>
    </location>
</feature>
<comment type="caution">
    <text evidence="4">The sequence shown here is derived from an EMBL/GenBank/DDBJ whole genome shotgun (WGS) entry which is preliminary data.</text>
</comment>
<keyword evidence="5" id="KW-1185">Reference proteome</keyword>
<dbReference type="SUPFAM" id="SSF55073">
    <property type="entry name" value="Nucleotide cyclase"/>
    <property type="match status" value="1"/>
</dbReference>
<proteinExistence type="predicted"/>
<dbReference type="InterPro" id="IPR050469">
    <property type="entry name" value="Diguanylate_Cyclase"/>
</dbReference>
<keyword evidence="2" id="KW-0472">Membrane</keyword>
<reference evidence="4 5" key="1">
    <citation type="submission" date="2015-10" db="EMBL/GenBank/DDBJ databases">
        <title>Genome sequencing and analysis of members of genus Stenotrophomonas.</title>
        <authorList>
            <person name="Patil P.P."/>
            <person name="Midha S."/>
            <person name="Patil P.B."/>
        </authorList>
    </citation>
    <scope>NUCLEOTIDE SEQUENCE [LARGE SCALE GENOMIC DNA]</scope>
    <source>
        <strain evidence="4 5">JCM 16536</strain>
    </source>
</reference>
<evidence type="ECO:0000313" key="4">
    <source>
        <dbReference type="EMBL" id="KRG41002.1"/>
    </source>
</evidence>
<dbReference type="EMBL" id="LLXU01000092">
    <property type="protein sequence ID" value="KRG41002.1"/>
    <property type="molecule type" value="Genomic_DNA"/>
</dbReference>
<dbReference type="GO" id="GO:0005886">
    <property type="term" value="C:plasma membrane"/>
    <property type="evidence" value="ECO:0007669"/>
    <property type="project" value="TreeGrafter"/>
</dbReference>
<dbReference type="RefSeq" id="WP_057647419.1">
    <property type="nucleotide sequence ID" value="NZ_LLXU01000092.1"/>
</dbReference>
<accession>A0A0R0AGD1</accession>
<dbReference type="CDD" id="cd01949">
    <property type="entry name" value="GGDEF"/>
    <property type="match status" value="1"/>
</dbReference>
<organism evidence="4 5">
    <name type="scientific">Stenotrophomonas panacihumi</name>
    <dbReference type="NCBI Taxonomy" id="676599"/>
    <lineage>
        <taxon>Bacteria</taxon>
        <taxon>Pseudomonadati</taxon>
        <taxon>Pseudomonadota</taxon>
        <taxon>Gammaproteobacteria</taxon>
        <taxon>Lysobacterales</taxon>
        <taxon>Lysobacteraceae</taxon>
        <taxon>Stenotrophomonas</taxon>
    </lineage>
</organism>
<evidence type="ECO:0000313" key="5">
    <source>
        <dbReference type="Proteomes" id="UP000051802"/>
    </source>
</evidence>
<dbReference type="PANTHER" id="PTHR45138">
    <property type="entry name" value="REGULATORY COMPONENTS OF SENSORY TRANSDUCTION SYSTEM"/>
    <property type="match status" value="1"/>
</dbReference>